<name>A0ABR4UBJ5_9GAMM</name>
<proteinExistence type="predicted"/>
<comment type="caution">
    <text evidence="2">The sequence shown here is derived from an EMBL/GenBank/DDBJ whole genome shotgun (WGS) entry which is preliminary data.</text>
</comment>
<gene>
    <name evidence="2" type="ORF">CR62_21090</name>
</gene>
<feature type="region of interest" description="Disordered" evidence="1">
    <location>
        <begin position="21"/>
        <end position="65"/>
    </location>
</feature>
<evidence type="ECO:0000313" key="2">
    <source>
        <dbReference type="EMBL" id="KFB89405.1"/>
    </source>
</evidence>
<reference evidence="2 3" key="1">
    <citation type="submission" date="2014-03" db="EMBL/GenBank/DDBJ databases">
        <title>Draft genome sequence of the Serratia grimesii strain a2.</title>
        <authorList>
            <person name="Toymentseva A."/>
            <person name="Kazakov S."/>
            <person name="Giliazeva A."/>
            <person name="Ismagilova R."/>
            <person name="Shah R."/>
            <person name="Sharipova M."/>
            <person name="Khaitlina S."/>
            <person name="Mardanova A."/>
        </authorList>
    </citation>
    <scope>NUCLEOTIDE SEQUENCE [LARGE SCALE GENOMIC DNA]</scope>
    <source>
        <strain evidence="2 3">A2</strain>
    </source>
</reference>
<organism evidence="2 3">
    <name type="scientific">Serratia grimesii</name>
    <dbReference type="NCBI Taxonomy" id="82995"/>
    <lineage>
        <taxon>Bacteria</taxon>
        <taxon>Pseudomonadati</taxon>
        <taxon>Pseudomonadota</taxon>
        <taxon>Gammaproteobacteria</taxon>
        <taxon>Enterobacterales</taxon>
        <taxon>Yersiniaceae</taxon>
        <taxon>Serratia</taxon>
    </lineage>
</organism>
<evidence type="ECO:0000313" key="3">
    <source>
        <dbReference type="Proteomes" id="UP000028721"/>
    </source>
</evidence>
<protein>
    <submittedName>
        <fullName evidence="2">Uncharacterized protein</fullName>
    </submittedName>
</protein>
<dbReference type="EMBL" id="JGVP01000006">
    <property type="protein sequence ID" value="KFB89405.1"/>
    <property type="molecule type" value="Genomic_DNA"/>
</dbReference>
<keyword evidence="3" id="KW-1185">Reference proteome</keyword>
<sequence length="65" mass="7028">MFTGRDAVELESIRMMQLQDEGKDALSEERRMASGDAQDVSGLKPGTPPGRRLRAGTGWLAGHEG</sequence>
<dbReference type="Proteomes" id="UP000028721">
    <property type="component" value="Unassembled WGS sequence"/>
</dbReference>
<feature type="compositionally biased region" description="Basic and acidic residues" evidence="1">
    <location>
        <begin position="21"/>
        <end position="33"/>
    </location>
</feature>
<evidence type="ECO:0000256" key="1">
    <source>
        <dbReference type="SAM" id="MobiDB-lite"/>
    </source>
</evidence>
<accession>A0ABR4UBJ5</accession>